<dbReference type="EMBL" id="CM056817">
    <property type="protein sequence ID" value="KAJ8619634.1"/>
    <property type="molecule type" value="Genomic_DNA"/>
</dbReference>
<comment type="caution">
    <text evidence="1">The sequence shown here is derived from an EMBL/GenBank/DDBJ whole genome shotgun (WGS) entry which is preliminary data.</text>
</comment>
<accession>A0ACC2KFA2</accession>
<proteinExistence type="predicted"/>
<keyword evidence="2" id="KW-1185">Reference proteome</keyword>
<evidence type="ECO:0000313" key="2">
    <source>
        <dbReference type="Proteomes" id="UP001234297"/>
    </source>
</evidence>
<evidence type="ECO:0000313" key="1">
    <source>
        <dbReference type="EMBL" id="KAJ8619634.1"/>
    </source>
</evidence>
<organism evidence="1 2">
    <name type="scientific">Persea americana</name>
    <name type="common">Avocado</name>
    <dbReference type="NCBI Taxonomy" id="3435"/>
    <lineage>
        <taxon>Eukaryota</taxon>
        <taxon>Viridiplantae</taxon>
        <taxon>Streptophyta</taxon>
        <taxon>Embryophyta</taxon>
        <taxon>Tracheophyta</taxon>
        <taxon>Spermatophyta</taxon>
        <taxon>Magnoliopsida</taxon>
        <taxon>Magnoliidae</taxon>
        <taxon>Laurales</taxon>
        <taxon>Lauraceae</taxon>
        <taxon>Persea</taxon>
    </lineage>
</organism>
<dbReference type="Proteomes" id="UP001234297">
    <property type="component" value="Chromosome 9"/>
</dbReference>
<sequence>MSKQDDVKFLKIQTCVLKVNIHCDGCKQKVKKLLQKIDGVYTITIDAEQGKVTVSGNVDPSTIIRKLQKKGKHAELWGSKGGGHNHLNSQFQKMQIENGKGQKDGKPQKGGKDQKGQQQQPPPQQMPQHHHHQQLLQQMKGLKDMKLPQFKDMKLPFKDPKSVKFSMPEDDYLSDEFDDFDDDDDYDDDDEFDDDFDYDHEELMNKRKLPMNGNGMMMMGSGQHLHRPPMNAPHGMNDKKGGGNIVGGNGKKGGQDVHLQNKAMGMNNDGKNGNSGKKGGGNNGGNQQNQQGGGGANKNGGKNGGPQDPKNGGNGAGNNKNVPNANGGGNISHPGSGKKGGVGGAPKNDVGHTMNMGQGFHDINLAGPGNMPQIGRMHPMVGGQMGHQMGHQMAPQMAQMRNIPMGHMGNIPAVQGLPAAAAMNPNGYFQGAGPEVMAGNPYQQQQYMAMMAQQRQNGNNERFHPMMYARPPPAVTYIPPPTPYTHYFSDENTAGCAIM</sequence>
<reference evidence="1 2" key="1">
    <citation type="journal article" date="2022" name="Hortic Res">
        <title>A haplotype resolved chromosomal level avocado genome allows analysis of novel avocado genes.</title>
        <authorList>
            <person name="Nath O."/>
            <person name="Fletcher S.J."/>
            <person name="Hayward A."/>
            <person name="Shaw L.M."/>
            <person name="Masouleh A.K."/>
            <person name="Furtado A."/>
            <person name="Henry R.J."/>
            <person name="Mitter N."/>
        </authorList>
    </citation>
    <scope>NUCLEOTIDE SEQUENCE [LARGE SCALE GENOMIC DNA]</scope>
    <source>
        <strain evidence="2">cv. Hass</strain>
    </source>
</reference>
<gene>
    <name evidence="1" type="ORF">MRB53_028163</name>
</gene>
<protein>
    <submittedName>
        <fullName evidence="1">Uncharacterized protein</fullName>
    </submittedName>
</protein>
<name>A0ACC2KFA2_PERAE</name>